<gene>
    <name evidence="2" type="ORF">ESB04_01065</name>
</gene>
<dbReference type="OrthoDB" id="9762614at2"/>
<dbReference type="EMBL" id="SDHY01000001">
    <property type="protein sequence ID" value="RXK52268.1"/>
    <property type="molecule type" value="Genomic_DNA"/>
</dbReference>
<dbReference type="AlphaFoldDB" id="A0A4Q1C276"/>
<dbReference type="InterPro" id="IPR036249">
    <property type="entry name" value="Thioredoxin-like_sf"/>
</dbReference>
<dbReference type="CDD" id="cd02955">
    <property type="entry name" value="SSP411"/>
    <property type="match status" value="1"/>
</dbReference>
<keyword evidence="3" id="KW-1185">Reference proteome</keyword>
<dbReference type="PANTHER" id="PTHR42899:SF1">
    <property type="entry name" value="SPERMATOGENESIS-ASSOCIATED PROTEIN 20"/>
    <property type="match status" value="1"/>
</dbReference>
<dbReference type="GO" id="GO:0005975">
    <property type="term" value="P:carbohydrate metabolic process"/>
    <property type="evidence" value="ECO:0007669"/>
    <property type="project" value="InterPro"/>
</dbReference>
<dbReference type="InterPro" id="IPR024705">
    <property type="entry name" value="Ssp411"/>
</dbReference>
<dbReference type="PIRSF" id="PIRSF006402">
    <property type="entry name" value="UCP006402_thioredoxin"/>
    <property type="match status" value="1"/>
</dbReference>
<dbReference type="RefSeq" id="WP_129025362.1">
    <property type="nucleotide sequence ID" value="NZ_SDHY01000001.1"/>
</dbReference>
<dbReference type="SUPFAM" id="SSF52833">
    <property type="entry name" value="Thioredoxin-like"/>
    <property type="match status" value="1"/>
</dbReference>
<dbReference type="Gene3D" id="3.40.30.10">
    <property type="entry name" value="Glutaredoxin"/>
    <property type="match status" value="1"/>
</dbReference>
<evidence type="ECO:0000313" key="3">
    <source>
        <dbReference type="Proteomes" id="UP000289455"/>
    </source>
</evidence>
<name>A0A4Q1C276_9BACT</name>
<protein>
    <submittedName>
        <fullName evidence="2">Thioredoxin domain-containing protein</fullName>
    </submittedName>
</protein>
<dbReference type="InterPro" id="IPR004879">
    <property type="entry name" value="Ssp411-like_TRX"/>
</dbReference>
<accession>A0A4Q1C276</accession>
<dbReference type="InterPro" id="IPR008928">
    <property type="entry name" value="6-hairpin_glycosidase_sf"/>
</dbReference>
<proteinExistence type="predicted"/>
<dbReference type="Pfam" id="PF03190">
    <property type="entry name" value="Thioredox_DsbH"/>
    <property type="match status" value="1"/>
</dbReference>
<evidence type="ECO:0000259" key="1">
    <source>
        <dbReference type="Pfam" id="PF03190"/>
    </source>
</evidence>
<dbReference type="PANTHER" id="PTHR42899">
    <property type="entry name" value="SPERMATOGENESIS-ASSOCIATED PROTEIN 20"/>
    <property type="match status" value="1"/>
</dbReference>
<comment type="caution">
    <text evidence="2">The sequence shown here is derived from an EMBL/GenBank/DDBJ whole genome shotgun (WGS) entry which is preliminary data.</text>
</comment>
<dbReference type="SUPFAM" id="SSF48208">
    <property type="entry name" value="Six-hairpin glycosidases"/>
    <property type="match status" value="1"/>
</dbReference>
<dbReference type="Proteomes" id="UP000289455">
    <property type="component" value="Unassembled WGS sequence"/>
</dbReference>
<sequence length="649" mass="73950">MNKLQHQVSPYLLQHQHNPVHWQPWGPEALEQAKAEDKLILVSIGYAACHWCHVMEKECFESQEVADLMNKYFINIKVDREERPDIDMIYMDAIQQMGISGGWPLNVFLMPSQKPFYGGTYFPKAKWMNILSSVQNAFAEHRQELEASAEGFANAIADSASIFQMIDLDNQPSMIPRCLQVITGNMDPVFGGMNKAPKFPLPSLLLFLESIPSPLGQQSQAFQASDLQLSKMAQGGIFDQLSGGFSRYSVDSEWFAPHFEKMLYDNGQLLEVYAAAYQRSNNPLYKEVIYQTIHFLKTELRAENGLYYASLDADSEGMEGWFYTWPFDEINALIPSLDNPDFYRNYSIVPNGNWEDGRNILFKNKPILNEQYSEELDVLNLVRAKRIRPETDTKQILAWNAYVLSGLIACSHVLKSVSIRQDAVDLAEAMKKHLIVSDYYCLHQASFAGSPIGGFLDDYSAAGLAFLRLYLLTFDRAYFDLANHIIEKATYIFESKEEQLALFNYASNENQELIADKIEFTDSVCPSSNSMMCEALLWIGLIDTNVNATLRAKQMLETVLSKAQTNPAYFTNWLRIYSQWVENPKAMLKFNVELLDDSGMMDQLNSTSLTLLPVDNLPNSKNYLLCIGNHCLAPIETWEELNQQMKEII</sequence>
<evidence type="ECO:0000313" key="2">
    <source>
        <dbReference type="EMBL" id="RXK52268.1"/>
    </source>
</evidence>
<reference evidence="2 3" key="1">
    <citation type="submission" date="2019-01" db="EMBL/GenBank/DDBJ databases">
        <title>Cytophagaceae bacterium strain CAR-16.</title>
        <authorList>
            <person name="Chen W.-M."/>
        </authorList>
    </citation>
    <scope>NUCLEOTIDE SEQUENCE [LARGE SCALE GENOMIC DNA]</scope>
    <source>
        <strain evidence="2 3">CAR-16</strain>
    </source>
</reference>
<organism evidence="2 3">
    <name type="scientific">Aquirufa rosea</name>
    <dbReference type="NCBI Taxonomy" id="2509241"/>
    <lineage>
        <taxon>Bacteria</taxon>
        <taxon>Pseudomonadati</taxon>
        <taxon>Bacteroidota</taxon>
        <taxon>Cytophagia</taxon>
        <taxon>Cytophagales</taxon>
        <taxon>Flectobacillaceae</taxon>
        <taxon>Aquirufa</taxon>
    </lineage>
</organism>
<feature type="domain" description="Spermatogenesis-associated protein 20-like TRX" evidence="1">
    <location>
        <begin position="2"/>
        <end position="156"/>
    </location>
</feature>